<dbReference type="EMBL" id="JBHULB010000016">
    <property type="protein sequence ID" value="MFD2587648.1"/>
    <property type="molecule type" value="Genomic_DNA"/>
</dbReference>
<proteinExistence type="inferred from homology"/>
<dbReference type="InterPro" id="IPR018197">
    <property type="entry name" value="Glycerate_kinase_RE-like"/>
</dbReference>
<keyword evidence="6" id="KW-1185">Reference proteome</keyword>
<dbReference type="Pfam" id="PF02595">
    <property type="entry name" value="Gly_kinase"/>
    <property type="match status" value="1"/>
</dbReference>
<dbReference type="Gene3D" id="3.40.50.10350">
    <property type="entry name" value="Glycerate kinase, domain 1"/>
    <property type="match status" value="1"/>
</dbReference>
<dbReference type="NCBIfam" id="TIGR00045">
    <property type="entry name" value="glycerate kinase"/>
    <property type="match status" value="1"/>
</dbReference>
<dbReference type="RefSeq" id="WP_377767196.1">
    <property type="nucleotide sequence ID" value="NZ_JBHULB010000016.1"/>
</dbReference>
<protein>
    <submittedName>
        <fullName evidence="5">Glycerate kinase</fullName>
    </submittedName>
</protein>
<dbReference type="PANTHER" id="PTHR21599:SF0">
    <property type="entry name" value="GLYCERATE KINASE"/>
    <property type="match status" value="1"/>
</dbReference>
<dbReference type="PIRSF" id="PIRSF006078">
    <property type="entry name" value="GlxK"/>
    <property type="match status" value="1"/>
</dbReference>
<dbReference type="Proteomes" id="UP001597526">
    <property type="component" value="Unassembled WGS sequence"/>
</dbReference>
<dbReference type="InterPro" id="IPR004381">
    <property type="entry name" value="Glycerate_kinase"/>
</dbReference>
<reference evidence="6" key="1">
    <citation type="journal article" date="2019" name="Int. J. Syst. Evol. Microbiol.">
        <title>The Global Catalogue of Microorganisms (GCM) 10K type strain sequencing project: providing services to taxonomists for standard genome sequencing and annotation.</title>
        <authorList>
            <consortium name="The Broad Institute Genomics Platform"/>
            <consortium name="The Broad Institute Genome Sequencing Center for Infectious Disease"/>
            <person name="Wu L."/>
            <person name="Ma J."/>
        </authorList>
    </citation>
    <scope>NUCLEOTIDE SEQUENCE [LARGE SCALE GENOMIC DNA]</scope>
    <source>
        <strain evidence="6">KCTC 52368</strain>
    </source>
</reference>
<dbReference type="InterPro" id="IPR018193">
    <property type="entry name" value="Glyc_kinase_flavodox-like_fold"/>
</dbReference>
<accession>A0ABW5N0A4</accession>
<dbReference type="Gene3D" id="3.90.1510.10">
    <property type="entry name" value="Glycerate kinase, domain 2"/>
    <property type="match status" value="1"/>
</dbReference>
<dbReference type="GO" id="GO:0016301">
    <property type="term" value="F:kinase activity"/>
    <property type="evidence" value="ECO:0007669"/>
    <property type="project" value="UniProtKB-KW"/>
</dbReference>
<sequence>MKFVLAPDKYKGSLTGLEFCNAVAEGVKEVFPKADIMKLPLADGGDGTIEVVKEYLNADLITLKVSDPLFRQIRSSYLLSSDKKTAFIEMSEASGYKLLQRSEMNCMHTTTIGTGELIVDALNNGVKEIILGIGGSATNDGGIGMASALGYDFLDSDGNILKPIGSNLDIVATIRKASVHKRLDGVRVNVACDVSNPFYGPNGAAHVYGPQKGVNSTEVQLLDAGLKNLARVIKSDLEIDVQNIKGSGAAGGLGGGAIAFLNAELKSGIELIKEIADFDNAIKDADWIITGEGKLDLQTLSGKTIAGVLTSAKRKGIPVAALCGSVEFSPKDHEMTGLSYIAAVSNETESLEVAMKNSYKNLVIATNRFCKTLIK</sequence>
<dbReference type="PANTHER" id="PTHR21599">
    <property type="entry name" value="GLYCERATE KINASE"/>
    <property type="match status" value="1"/>
</dbReference>
<keyword evidence="2 4" id="KW-0808">Transferase</keyword>
<comment type="caution">
    <text evidence="5">The sequence shown here is derived from an EMBL/GenBank/DDBJ whole genome shotgun (WGS) entry which is preliminary data.</text>
</comment>
<evidence type="ECO:0000256" key="3">
    <source>
        <dbReference type="ARBA" id="ARBA00022777"/>
    </source>
</evidence>
<comment type="similarity">
    <text evidence="1 4">Belongs to the glycerate kinase type-1 family.</text>
</comment>
<evidence type="ECO:0000256" key="2">
    <source>
        <dbReference type="ARBA" id="ARBA00022679"/>
    </source>
</evidence>
<evidence type="ECO:0000313" key="5">
    <source>
        <dbReference type="EMBL" id="MFD2587648.1"/>
    </source>
</evidence>
<gene>
    <name evidence="5" type="ORF">ACFSQJ_11945</name>
</gene>
<evidence type="ECO:0000313" key="6">
    <source>
        <dbReference type="Proteomes" id="UP001597526"/>
    </source>
</evidence>
<evidence type="ECO:0000256" key="4">
    <source>
        <dbReference type="PIRNR" id="PIRNR006078"/>
    </source>
</evidence>
<evidence type="ECO:0000256" key="1">
    <source>
        <dbReference type="ARBA" id="ARBA00006284"/>
    </source>
</evidence>
<name>A0ABW5N0A4_9FLAO</name>
<keyword evidence="3 4" id="KW-0418">Kinase</keyword>
<dbReference type="InterPro" id="IPR036129">
    <property type="entry name" value="Glycerate_kinase_sf"/>
</dbReference>
<organism evidence="5 6">
    <name type="scientific">Croceitalea marina</name>
    <dbReference type="NCBI Taxonomy" id="1775166"/>
    <lineage>
        <taxon>Bacteria</taxon>
        <taxon>Pseudomonadati</taxon>
        <taxon>Bacteroidota</taxon>
        <taxon>Flavobacteriia</taxon>
        <taxon>Flavobacteriales</taxon>
        <taxon>Flavobacteriaceae</taxon>
        <taxon>Croceitalea</taxon>
    </lineage>
</organism>
<dbReference type="SUPFAM" id="SSF110738">
    <property type="entry name" value="Glycerate kinase I"/>
    <property type="match status" value="1"/>
</dbReference>